<sequence>MATLRKRGKAGAWYALYRDAEGWLRQKATRTLDRKQAQKMADEWERVSRPTAKLWFDKLAGQDLLSARGLKCGESRATLLAKVAYTHKIIPTLVNFLYR</sequence>
<comment type="caution">
    <text evidence="1">The sequence shown here is derived from an EMBL/GenBank/DDBJ whole genome shotgun (WGS) entry which is preliminary data.</text>
</comment>
<dbReference type="EMBL" id="BAABIA010000004">
    <property type="protein sequence ID" value="GAA5140485.1"/>
    <property type="molecule type" value="Genomic_DNA"/>
</dbReference>
<reference evidence="2" key="1">
    <citation type="journal article" date="2019" name="Int. J. Syst. Evol. Microbiol.">
        <title>The Global Catalogue of Microorganisms (GCM) 10K type strain sequencing project: providing services to taxonomists for standard genome sequencing and annotation.</title>
        <authorList>
            <consortium name="The Broad Institute Genomics Platform"/>
            <consortium name="The Broad Institute Genome Sequencing Center for Infectious Disease"/>
            <person name="Wu L."/>
            <person name="Ma J."/>
        </authorList>
    </citation>
    <scope>NUCLEOTIDE SEQUENCE [LARGE SCALE GENOMIC DNA]</scope>
    <source>
        <strain evidence="2">JCM 18053</strain>
    </source>
</reference>
<organism evidence="1 2">
    <name type="scientific">Prosthecobacter algae</name>
    <dbReference type="NCBI Taxonomy" id="1144682"/>
    <lineage>
        <taxon>Bacteria</taxon>
        <taxon>Pseudomonadati</taxon>
        <taxon>Verrucomicrobiota</taxon>
        <taxon>Verrucomicrobiia</taxon>
        <taxon>Verrucomicrobiales</taxon>
        <taxon>Verrucomicrobiaceae</taxon>
        <taxon>Prosthecobacter</taxon>
    </lineage>
</organism>
<accession>A0ABP9P5Z4</accession>
<protein>
    <submittedName>
        <fullName evidence="1">Uncharacterized protein</fullName>
    </submittedName>
</protein>
<gene>
    <name evidence="1" type="ORF">GCM10023213_23150</name>
</gene>
<dbReference type="Proteomes" id="UP001499852">
    <property type="component" value="Unassembled WGS sequence"/>
</dbReference>
<evidence type="ECO:0000313" key="1">
    <source>
        <dbReference type="EMBL" id="GAA5140485.1"/>
    </source>
</evidence>
<evidence type="ECO:0000313" key="2">
    <source>
        <dbReference type="Proteomes" id="UP001499852"/>
    </source>
</evidence>
<proteinExistence type="predicted"/>
<name>A0ABP9P5Z4_9BACT</name>
<keyword evidence="2" id="KW-1185">Reference proteome</keyword>